<gene>
    <name evidence="1" type="ORF">ECRASSUSDP1_LOCUS17790</name>
</gene>
<reference evidence="1" key="1">
    <citation type="submission" date="2023-07" db="EMBL/GenBank/DDBJ databases">
        <authorList>
            <consortium name="AG Swart"/>
            <person name="Singh M."/>
            <person name="Singh A."/>
            <person name="Seah K."/>
            <person name="Emmerich C."/>
        </authorList>
    </citation>
    <scope>NUCLEOTIDE SEQUENCE</scope>
    <source>
        <strain evidence="1">DP1</strain>
    </source>
</reference>
<evidence type="ECO:0000313" key="2">
    <source>
        <dbReference type="Proteomes" id="UP001295684"/>
    </source>
</evidence>
<dbReference type="AlphaFoldDB" id="A0AAD1XQ23"/>
<dbReference type="Proteomes" id="UP001295684">
    <property type="component" value="Unassembled WGS sequence"/>
</dbReference>
<organism evidence="1 2">
    <name type="scientific">Euplotes crassus</name>
    <dbReference type="NCBI Taxonomy" id="5936"/>
    <lineage>
        <taxon>Eukaryota</taxon>
        <taxon>Sar</taxon>
        <taxon>Alveolata</taxon>
        <taxon>Ciliophora</taxon>
        <taxon>Intramacronucleata</taxon>
        <taxon>Spirotrichea</taxon>
        <taxon>Hypotrichia</taxon>
        <taxon>Euplotida</taxon>
        <taxon>Euplotidae</taxon>
        <taxon>Moneuplotes</taxon>
    </lineage>
</organism>
<sequence>MASSALTHVLKHSVCKFHIEYNFFWIRLFKLFPFPFDSPLFIHSFKVLTKFHILTRCYVAFIILRYHIFHNICKCILNNLNPVAVPLSNITCCHCKLAQSYIIRILTQHFWNLIIRKILMNLHLLFKPSLTTPPSFIILHKSLQIRNFSPKAFILFNKLFIPLLQPPNILLLPPPIIPCPNPPRLHIPKIPLFPLHFLTLLHL</sequence>
<proteinExistence type="predicted"/>
<accession>A0AAD1XQ23</accession>
<name>A0AAD1XQ23_EUPCR</name>
<protein>
    <submittedName>
        <fullName evidence="1">Uncharacterized protein</fullName>
    </submittedName>
</protein>
<comment type="caution">
    <text evidence="1">The sequence shown here is derived from an EMBL/GenBank/DDBJ whole genome shotgun (WGS) entry which is preliminary data.</text>
</comment>
<evidence type="ECO:0000313" key="1">
    <source>
        <dbReference type="EMBL" id="CAI2376420.1"/>
    </source>
</evidence>
<dbReference type="EMBL" id="CAMPGE010017978">
    <property type="protein sequence ID" value="CAI2376420.1"/>
    <property type="molecule type" value="Genomic_DNA"/>
</dbReference>
<keyword evidence="2" id="KW-1185">Reference proteome</keyword>